<dbReference type="CDD" id="cd00093">
    <property type="entry name" value="HTH_XRE"/>
    <property type="match status" value="1"/>
</dbReference>
<feature type="domain" description="HTH cro/C1-type" evidence="1">
    <location>
        <begin position="7"/>
        <end position="59"/>
    </location>
</feature>
<name>A0A9D2L8M8_9FIRM</name>
<gene>
    <name evidence="2" type="ORF">H9716_09200</name>
</gene>
<accession>A0A9D2L8M8</accession>
<dbReference type="AlphaFoldDB" id="A0A9D2L8M8"/>
<dbReference type="EMBL" id="DWYS01000110">
    <property type="protein sequence ID" value="HJB08023.1"/>
    <property type="molecule type" value="Genomic_DNA"/>
</dbReference>
<reference evidence="2" key="1">
    <citation type="journal article" date="2021" name="PeerJ">
        <title>Extensive microbial diversity within the chicken gut microbiome revealed by metagenomics and culture.</title>
        <authorList>
            <person name="Gilroy R."/>
            <person name="Ravi A."/>
            <person name="Getino M."/>
            <person name="Pursley I."/>
            <person name="Horton D.L."/>
            <person name="Alikhan N.F."/>
            <person name="Baker D."/>
            <person name="Gharbi K."/>
            <person name="Hall N."/>
            <person name="Watson M."/>
            <person name="Adriaenssens E.M."/>
            <person name="Foster-Nyarko E."/>
            <person name="Jarju S."/>
            <person name="Secka A."/>
            <person name="Antonio M."/>
            <person name="Oren A."/>
            <person name="Chaudhuri R.R."/>
            <person name="La Ragione R."/>
            <person name="Hildebrand F."/>
            <person name="Pallen M.J."/>
        </authorList>
    </citation>
    <scope>NUCLEOTIDE SEQUENCE</scope>
    <source>
        <strain evidence="2">CHK188-4685</strain>
    </source>
</reference>
<dbReference type="SUPFAM" id="SSF47413">
    <property type="entry name" value="lambda repressor-like DNA-binding domains"/>
    <property type="match status" value="1"/>
</dbReference>
<dbReference type="SMART" id="SM00530">
    <property type="entry name" value="HTH_XRE"/>
    <property type="match status" value="1"/>
</dbReference>
<dbReference type="Pfam" id="PF01381">
    <property type="entry name" value="HTH_3"/>
    <property type="match status" value="1"/>
</dbReference>
<evidence type="ECO:0000313" key="2">
    <source>
        <dbReference type="EMBL" id="HJB08023.1"/>
    </source>
</evidence>
<evidence type="ECO:0000313" key="3">
    <source>
        <dbReference type="Proteomes" id="UP000886804"/>
    </source>
</evidence>
<sequence length="67" mass="7791">MYAKYAKLRDEKGVTDYRVSEETGILKSTLSEWKKGKYNPKFDKLMILAKYFGVPVEYFAEDDEKGA</sequence>
<dbReference type="GO" id="GO:0003677">
    <property type="term" value="F:DNA binding"/>
    <property type="evidence" value="ECO:0007669"/>
    <property type="project" value="InterPro"/>
</dbReference>
<reference evidence="2" key="2">
    <citation type="submission" date="2021-04" db="EMBL/GenBank/DDBJ databases">
        <authorList>
            <person name="Gilroy R."/>
        </authorList>
    </citation>
    <scope>NUCLEOTIDE SEQUENCE</scope>
    <source>
        <strain evidence="2">CHK188-4685</strain>
    </source>
</reference>
<dbReference type="Gene3D" id="1.10.260.40">
    <property type="entry name" value="lambda repressor-like DNA-binding domains"/>
    <property type="match status" value="1"/>
</dbReference>
<proteinExistence type="predicted"/>
<dbReference type="InterPro" id="IPR010982">
    <property type="entry name" value="Lambda_DNA-bd_dom_sf"/>
</dbReference>
<dbReference type="InterPro" id="IPR001387">
    <property type="entry name" value="Cro/C1-type_HTH"/>
</dbReference>
<protein>
    <submittedName>
        <fullName evidence="2">Helix-turn-helix domain-containing protein</fullName>
    </submittedName>
</protein>
<dbReference type="PROSITE" id="PS50943">
    <property type="entry name" value="HTH_CROC1"/>
    <property type="match status" value="1"/>
</dbReference>
<dbReference type="Proteomes" id="UP000886804">
    <property type="component" value="Unassembled WGS sequence"/>
</dbReference>
<organism evidence="2 3">
    <name type="scientific">Candidatus Enterocloster faecavium</name>
    <dbReference type="NCBI Taxonomy" id="2838560"/>
    <lineage>
        <taxon>Bacteria</taxon>
        <taxon>Bacillati</taxon>
        <taxon>Bacillota</taxon>
        <taxon>Clostridia</taxon>
        <taxon>Lachnospirales</taxon>
        <taxon>Lachnospiraceae</taxon>
        <taxon>Enterocloster</taxon>
    </lineage>
</organism>
<evidence type="ECO:0000259" key="1">
    <source>
        <dbReference type="PROSITE" id="PS50943"/>
    </source>
</evidence>
<comment type="caution">
    <text evidence="2">The sequence shown here is derived from an EMBL/GenBank/DDBJ whole genome shotgun (WGS) entry which is preliminary data.</text>
</comment>